<comment type="caution">
    <text evidence="2">The sequence shown here is derived from an EMBL/GenBank/DDBJ whole genome shotgun (WGS) entry which is preliminary data.</text>
</comment>
<organism evidence="2 3">
    <name type="scientific">Cyclotella cryptica</name>
    <dbReference type="NCBI Taxonomy" id="29204"/>
    <lineage>
        <taxon>Eukaryota</taxon>
        <taxon>Sar</taxon>
        <taxon>Stramenopiles</taxon>
        <taxon>Ochrophyta</taxon>
        <taxon>Bacillariophyta</taxon>
        <taxon>Coscinodiscophyceae</taxon>
        <taxon>Thalassiosirophycidae</taxon>
        <taxon>Stephanodiscales</taxon>
        <taxon>Stephanodiscaceae</taxon>
        <taxon>Cyclotella</taxon>
    </lineage>
</organism>
<dbReference type="InterPro" id="IPR029033">
    <property type="entry name" value="His_PPase_superfam"/>
</dbReference>
<keyword evidence="3" id="KW-1185">Reference proteome</keyword>
<protein>
    <recommendedName>
        <fullName evidence="4">Phosphoglycerate mutase-like protein</fullName>
    </recommendedName>
</protein>
<evidence type="ECO:0008006" key="4">
    <source>
        <dbReference type="Google" id="ProtNLM"/>
    </source>
</evidence>
<evidence type="ECO:0000256" key="1">
    <source>
        <dbReference type="SAM" id="MobiDB-lite"/>
    </source>
</evidence>
<dbReference type="AlphaFoldDB" id="A0ABD3QH70"/>
<dbReference type="PANTHER" id="PTHR48100:SF33">
    <property type="entry name" value="PEPTIDASE S54 RHOMBOID DOMAIN-CONTAINING PROTEIN"/>
    <property type="match status" value="1"/>
</dbReference>
<evidence type="ECO:0000313" key="3">
    <source>
        <dbReference type="Proteomes" id="UP001516023"/>
    </source>
</evidence>
<dbReference type="PANTHER" id="PTHR48100">
    <property type="entry name" value="BROAD-SPECIFICITY PHOSPHATASE YOR283W-RELATED"/>
    <property type="match status" value="1"/>
</dbReference>
<dbReference type="InterPro" id="IPR013078">
    <property type="entry name" value="His_Pase_superF_clade-1"/>
</dbReference>
<name>A0ABD3QH70_9STRA</name>
<evidence type="ECO:0000313" key="2">
    <source>
        <dbReference type="EMBL" id="KAL3799243.1"/>
    </source>
</evidence>
<dbReference type="InterPro" id="IPR050275">
    <property type="entry name" value="PGM_Phosphatase"/>
</dbReference>
<proteinExistence type="predicted"/>
<reference evidence="2 3" key="1">
    <citation type="journal article" date="2020" name="G3 (Bethesda)">
        <title>Improved Reference Genome for Cyclotella cryptica CCMP332, a Model for Cell Wall Morphogenesis, Salinity Adaptation, and Lipid Production in Diatoms (Bacillariophyta).</title>
        <authorList>
            <person name="Roberts W.R."/>
            <person name="Downey K.M."/>
            <person name="Ruck E.C."/>
            <person name="Traller J.C."/>
            <person name="Alverson A.J."/>
        </authorList>
    </citation>
    <scope>NUCLEOTIDE SEQUENCE [LARGE SCALE GENOMIC DNA]</scope>
    <source>
        <strain evidence="2 3">CCMP332</strain>
    </source>
</reference>
<feature type="region of interest" description="Disordered" evidence="1">
    <location>
        <begin position="1"/>
        <end position="30"/>
    </location>
</feature>
<dbReference type="Gene3D" id="3.40.50.1240">
    <property type="entry name" value="Phosphoglycerate mutase-like"/>
    <property type="match status" value="1"/>
</dbReference>
<accession>A0ABD3QH70</accession>
<gene>
    <name evidence="2" type="ORF">HJC23_012968</name>
</gene>
<dbReference type="EMBL" id="JABMIG020000040">
    <property type="protein sequence ID" value="KAL3799243.1"/>
    <property type="molecule type" value="Genomic_DNA"/>
</dbReference>
<dbReference type="SUPFAM" id="SSF53254">
    <property type="entry name" value="Phosphoglycerate mutase-like"/>
    <property type="match status" value="1"/>
</dbReference>
<sequence>MMFGRVSSRLPSLSRHVQKRSQGSAVVARRSKALPRQVQSTIHYGESHDFSSVALRRDDGDYYFEEHTDAMLSALNCYMGKQEQQEVVIESPLLVEPRATASARDMDLVEAAFAARDYESYDKILILMRHGEAKHNQFQREFVRKHGKTVEGKSVEESNLDQDHPVDPMLTGKGCGQMLALSRRTATFFNDETGLKPDLFVVSPLRRAIQSAVIAFPTYTAYASLDNIPWICNPYTMEQANGNKSEFVSNPDQLEEIFPGVNFDMFKSLVGNDASQLNSKEVVPLFENKIDLIRRTDDFVRWIKERDERVIVVSSHATWLHSLCEFSLRYEDEEKNREMFKKGEMRSVGIKFD</sequence>
<dbReference type="CDD" id="cd07067">
    <property type="entry name" value="HP_PGM_like"/>
    <property type="match status" value="1"/>
</dbReference>
<dbReference type="Proteomes" id="UP001516023">
    <property type="component" value="Unassembled WGS sequence"/>
</dbReference>